<name>A0A9Q4ZP66_RHOHA</name>
<sequence length="81" mass="8755">MLNSVDVIDVLDPMPRLVPVGDAAGRFVQWRDGAVHLLDDRLSEIARRDLPLADDVCVLAASSLDRIVLDFAAGSPSRATK</sequence>
<accession>A0A9Q4ZP66</accession>
<dbReference type="AlphaFoldDB" id="A0A9Q4ZP66"/>
<gene>
    <name evidence="1" type="ORF">GS882_17635</name>
</gene>
<dbReference type="Proteomes" id="UP000603463">
    <property type="component" value="Unassembled WGS sequence"/>
</dbReference>
<proteinExistence type="predicted"/>
<organism evidence="1 2">
    <name type="scientific">Rhodococcus hoagii</name>
    <name type="common">Corynebacterium equii</name>
    <dbReference type="NCBI Taxonomy" id="43767"/>
    <lineage>
        <taxon>Bacteria</taxon>
        <taxon>Bacillati</taxon>
        <taxon>Actinomycetota</taxon>
        <taxon>Actinomycetes</taxon>
        <taxon>Mycobacteriales</taxon>
        <taxon>Nocardiaceae</taxon>
        <taxon>Prescottella</taxon>
    </lineage>
</organism>
<comment type="caution">
    <text evidence="1">The sequence shown here is derived from an EMBL/GenBank/DDBJ whole genome shotgun (WGS) entry which is preliminary data.</text>
</comment>
<reference evidence="1" key="1">
    <citation type="journal article" date="2020" name="Environ. Microbiol.">
        <title>The novel and transferable erm(51) gene confers Macrolides, Lincosamides, and Streptogramins B (MLSB) resistance to clonal Rhodococcus equi in the environment.</title>
        <authorList>
            <person name="Huber L."/>
            <person name="Giguere S."/>
            <person name="Slovis N.M."/>
            <person name="Alvarez-Narvaez S."/>
            <person name="Hart K.A."/>
            <person name="Greiter M."/>
            <person name="Morris E.R.A."/>
            <person name="Cohen N.D."/>
        </authorList>
    </citation>
    <scope>NUCLEOTIDE SEQUENCE</scope>
    <source>
        <strain evidence="1">Lh_116_1</strain>
    </source>
</reference>
<evidence type="ECO:0000313" key="2">
    <source>
        <dbReference type="Proteomes" id="UP000603463"/>
    </source>
</evidence>
<protein>
    <submittedName>
        <fullName evidence="1">Uncharacterized protein</fullName>
    </submittedName>
</protein>
<dbReference type="EMBL" id="WVBC01000030">
    <property type="protein sequence ID" value="NKT79927.1"/>
    <property type="molecule type" value="Genomic_DNA"/>
</dbReference>
<evidence type="ECO:0000313" key="1">
    <source>
        <dbReference type="EMBL" id="NKT79927.1"/>
    </source>
</evidence>